<dbReference type="Gene3D" id="3.90.1310.10">
    <property type="entry name" value="Penicillin-binding protein 2a (Domain 2)"/>
    <property type="match status" value="1"/>
</dbReference>
<comment type="similarity">
    <text evidence="2">Belongs to the transpeptidase family.</text>
</comment>
<sequence>MTRTTSDRSGSRSAGGWGSGSAVLSGRREARSDPAAPRARGGASGTGGPAGPRSDDDSTGTGGFAFRAKIAGAAIILAVIVVAVRMVFVHVIDAGSLSAEAAQQREYTQVLSAKRGAILDRNGRPIAYTDEARSLTFLPNAVRKSIADAHAKDSTAPEVKTRLAEIAKGVSSALGGSISEADLLAKLNSTNDFEYLARSVSSEVSARITEEFPEVGADPQQIRLYPGGSLAANIVGDVDYDGQGLLGLEASMEPVLGGTDGSRTYDRGSDGAVIPGSTRNAHPAIDGKTVRLTIDSDVQWYVQTAVAQAKDASGAKNASAVVLDARTGEVLAMANDSTFNASEPLSEQENANLGNPSVTSPFEPGSVGKLVTAAAAIEYGLTTPDQVHRVPGSIQLAGVTVNDAWAHGPEPYTTTGIFGKSSNVGTLMLAKQVGEKRFADLLAKFGLGTRTDVGLPGESAGTVPALSQWSGGSFANLPIGQGLSMTLLQMTAMYQAIANDGLRIPPRIIIDEGTGAHNSSGADDTHPRGVRVVSPATAKTVRNMFRAVVQDDPMGVQVGTGTKAAVPGYQVSGKTGTAQQVNPDCGCYSNDSYNITFAGIAPADNPRYVIGIMLDNPKRSSDGSGGQSAAPLFAGIASWMLQRDRVPLSAHPAPRLVLRAD</sequence>
<accession>A0ABX6IIH5</accession>
<dbReference type="Gene3D" id="3.40.710.10">
    <property type="entry name" value="DD-peptidase/beta-lactamase superfamily"/>
    <property type="match status" value="1"/>
</dbReference>
<dbReference type="SUPFAM" id="SSF56519">
    <property type="entry name" value="Penicillin binding protein dimerisation domain"/>
    <property type="match status" value="1"/>
</dbReference>
<name>A0ABX6IIH5_9ACTN</name>
<keyword evidence="3 5" id="KW-0472">Membrane</keyword>
<evidence type="ECO:0000256" key="2">
    <source>
        <dbReference type="ARBA" id="ARBA00007171"/>
    </source>
</evidence>
<evidence type="ECO:0000256" key="3">
    <source>
        <dbReference type="ARBA" id="ARBA00023136"/>
    </source>
</evidence>
<evidence type="ECO:0000256" key="1">
    <source>
        <dbReference type="ARBA" id="ARBA00004370"/>
    </source>
</evidence>
<dbReference type="RefSeq" id="WP_213243751.1">
    <property type="nucleotide sequence ID" value="NZ_CP045806.1"/>
</dbReference>
<dbReference type="EMBL" id="CP045809">
    <property type="protein sequence ID" value="QHN35692.1"/>
    <property type="molecule type" value="Genomic_DNA"/>
</dbReference>
<keyword evidence="9" id="KW-1185">Reference proteome</keyword>
<proteinExistence type="inferred from homology"/>
<evidence type="ECO:0000259" key="6">
    <source>
        <dbReference type="Pfam" id="PF00905"/>
    </source>
</evidence>
<organism evidence="8 9">
    <name type="scientific">Gordonia pseudamarae</name>
    <dbReference type="NCBI Taxonomy" id="2831662"/>
    <lineage>
        <taxon>Bacteria</taxon>
        <taxon>Bacillati</taxon>
        <taxon>Actinomycetota</taxon>
        <taxon>Actinomycetes</taxon>
        <taxon>Mycobacteriales</taxon>
        <taxon>Gordoniaceae</taxon>
        <taxon>Gordonia</taxon>
    </lineage>
</organism>
<feature type="compositionally biased region" description="Basic and acidic residues" evidence="4">
    <location>
        <begin position="1"/>
        <end position="10"/>
    </location>
</feature>
<evidence type="ECO:0000256" key="4">
    <source>
        <dbReference type="SAM" id="MobiDB-lite"/>
    </source>
</evidence>
<protein>
    <submittedName>
        <fullName evidence="8">Cell division protein FtsI</fullName>
    </submittedName>
</protein>
<feature type="domain" description="Penicillin-binding protein transpeptidase" evidence="6">
    <location>
        <begin position="319"/>
        <end position="636"/>
    </location>
</feature>
<gene>
    <name evidence="8" type="ORF">GII31_13225</name>
</gene>
<evidence type="ECO:0000259" key="7">
    <source>
        <dbReference type="Pfam" id="PF03717"/>
    </source>
</evidence>
<keyword evidence="8" id="KW-0131">Cell cycle</keyword>
<dbReference type="InterPro" id="IPR001460">
    <property type="entry name" value="PCN-bd_Tpept"/>
</dbReference>
<dbReference type="InterPro" id="IPR005311">
    <property type="entry name" value="PBP_dimer"/>
</dbReference>
<dbReference type="SUPFAM" id="SSF56601">
    <property type="entry name" value="beta-lactamase/transpeptidase-like"/>
    <property type="match status" value="1"/>
</dbReference>
<dbReference type="GO" id="GO:0051301">
    <property type="term" value="P:cell division"/>
    <property type="evidence" value="ECO:0007669"/>
    <property type="project" value="UniProtKB-KW"/>
</dbReference>
<keyword evidence="5" id="KW-1133">Transmembrane helix</keyword>
<evidence type="ECO:0000256" key="5">
    <source>
        <dbReference type="SAM" id="Phobius"/>
    </source>
</evidence>
<dbReference type="InterPro" id="IPR012338">
    <property type="entry name" value="Beta-lactam/transpept-like"/>
</dbReference>
<keyword evidence="8" id="KW-0132">Cell division</keyword>
<dbReference type="Pfam" id="PF03717">
    <property type="entry name" value="PBP_dimer"/>
    <property type="match status" value="1"/>
</dbReference>
<feature type="domain" description="Penicillin-binding protein dimerisation" evidence="7">
    <location>
        <begin position="112"/>
        <end position="275"/>
    </location>
</feature>
<dbReference type="InterPro" id="IPR036138">
    <property type="entry name" value="PBP_dimer_sf"/>
</dbReference>
<keyword evidence="5" id="KW-0812">Transmembrane</keyword>
<dbReference type="Pfam" id="PF00905">
    <property type="entry name" value="Transpeptidase"/>
    <property type="match status" value="1"/>
</dbReference>
<evidence type="ECO:0000313" key="9">
    <source>
        <dbReference type="Proteomes" id="UP001059836"/>
    </source>
</evidence>
<dbReference type="PANTHER" id="PTHR30627:SF1">
    <property type="entry name" value="PEPTIDOGLYCAN D,D-TRANSPEPTIDASE FTSI"/>
    <property type="match status" value="1"/>
</dbReference>
<dbReference type="PANTHER" id="PTHR30627">
    <property type="entry name" value="PEPTIDOGLYCAN D,D-TRANSPEPTIDASE"/>
    <property type="match status" value="1"/>
</dbReference>
<dbReference type="Proteomes" id="UP001059836">
    <property type="component" value="Chromosome"/>
</dbReference>
<reference evidence="8" key="1">
    <citation type="journal article" date="2021" name="Nat. Microbiol.">
        <title>Cocultivation of an ultrasmall environmental parasitic bacterium with lytic ability against bacteria associated with wastewater foams.</title>
        <authorList>
            <person name="Batinovic S."/>
            <person name="Rose J.J.A."/>
            <person name="Ratcliffe J."/>
            <person name="Seviour R.J."/>
            <person name="Petrovski S."/>
        </authorList>
    </citation>
    <scope>NUCLEOTIDE SEQUENCE</scope>
    <source>
        <strain evidence="8">CON9</strain>
    </source>
</reference>
<dbReference type="Gene3D" id="3.30.450.330">
    <property type="match status" value="1"/>
</dbReference>
<evidence type="ECO:0000313" key="8">
    <source>
        <dbReference type="EMBL" id="QHN35692.1"/>
    </source>
</evidence>
<feature type="transmembrane region" description="Helical" evidence="5">
    <location>
        <begin position="70"/>
        <end position="92"/>
    </location>
</feature>
<feature type="region of interest" description="Disordered" evidence="4">
    <location>
        <begin position="1"/>
        <end position="59"/>
    </location>
</feature>
<comment type="subcellular location">
    <subcellularLocation>
        <location evidence="1">Membrane</location>
    </subcellularLocation>
</comment>
<dbReference type="InterPro" id="IPR050515">
    <property type="entry name" value="Beta-lactam/transpept"/>
</dbReference>